<organism evidence="2 3">
    <name type="scientific">Catellatospora citrea</name>
    <dbReference type="NCBI Taxonomy" id="53366"/>
    <lineage>
        <taxon>Bacteria</taxon>
        <taxon>Bacillati</taxon>
        <taxon>Actinomycetota</taxon>
        <taxon>Actinomycetes</taxon>
        <taxon>Micromonosporales</taxon>
        <taxon>Micromonosporaceae</taxon>
        <taxon>Catellatospora</taxon>
    </lineage>
</organism>
<dbReference type="RefSeq" id="WP_120319024.1">
    <property type="nucleotide sequence ID" value="NZ_BONH01000068.1"/>
</dbReference>
<evidence type="ECO:0000313" key="3">
    <source>
        <dbReference type="Proteomes" id="UP000659904"/>
    </source>
</evidence>
<protein>
    <submittedName>
        <fullName evidence="2">Uncharacterized protein</fullName>
    </submittedName>
</protein>
<name>A0A8J3KMV6_9ACTN</name>
<dbReference type="AlphaFoldDB" id="A0A8J3KMV6"/>
<reference evidence="2 3" key="1">
    <citation type="submission" date="2021-01" db="EMBL/GenBank/DDBJ databases">
        <title>Whole genome shotgun sequence of Catellatospora citrea NBRC 14495.</title>
        <authorList>
            <person name="Komaki H."/>
            <person name="Tamura T."/>
        </authorList>
    </citation>
    <scope>NUCLEOTIDE SEQUENCE [LARGE SCALE GENOMIC DNA]</scope>
    <source>
        <strain evidence="2 3">NBRC 14495</strain>
    </source>
</reference>
<keyword evidence="3" id="KW-1185">Reference proteome</keyword>
<proteinExistence type="predicted"/>
<comment type="caution">
    <text evidence="2">The sequence shown here is derived from an EMBL/GenBank/DDBJ whole genome shotgun (WGS) entry which is preliminary data.</text>
</comment>
<sequence>MTPIPAAAVRGRPGPHREPNPFGLAIGQDPYRDERTADPAVICGGDGGSMVCGGSGEFVSWLTVATAYRDSGYARFVQDEAEDLDQMLGRPAIPLSD</sequence>
<dbReference type="EMBL" id="BONH01000068">
    <property type="protein sequence ID" value="GIG03043.1"/>
    <property type="molecule type" value="Genomic_DNA"/>
</dbReference>
<dbReference type="Proteomes" id="UP000659904">
    <property type="component" value="Unassembled WGS sequence"/>
</dbReference>
<evidence type="ECO:0000313" key="2">
    <source>
        <dbReference type="EMBL" id="GIG03043.1"/>
    </source>
</evidence>
<feature type="region of interest" description="Disordered" evidence="1">
    <location>
        <begin position="1"/>
        <end position="30"/>
    </location>
</feature>
<gene>
    <name evidence="2" type="ORF">Cci01nite_81360</name>
</gene>
<accession>A0A8J3KMV6</accession>
<evidence type="ECO:0000256" key="1">
    <source>
        <dbReference type="SAM" id="MobiDB-lite"/>
    </source>
</evidence>